<reference evidence="2" key="1">
    <citation type="submission" date="2020-06" db="EMBL/GenBank/DDBJ databases">
        <authorList>
            <person name="Li T."/>
            <person name="Hu X."/>
            <person name="Zhang T."/>
            <person name="Song X."/>
            <person name="Zhang H."/>
            <person name="Dai N."/>
            <person name="Sheng W."/>
            <person name="Hou X."/>
            <person name="Wei L."/>
        </authorList>
    </citation>
    <scope>NUCLEOTIDE SEQUENCE</scope>
    <source>
        <strain evidence="2">3651</strain>
        <tissue evidence="2">Leaf</tissue>
    </source>
</reference>
<dbReference type="Proteomes" id="UP001293254">
    <property type="component" value="Unassembled WGS sequence"/>
</dbReference>
<organism evidence="2 3">
    <name type="scientific">Sesamum alatum</name>
    <dbReference type="NCBI Taxonomy" id="300844"/>
    <lineage>
        <taxon>Eukaryota</taxon>
        <taxon>Viridiplantae</taxon>
        <taxon>Streptophyta</taxon>
        <taxon>Embryophyta</taxon>
        <taxon>Tracheophyta</taxon>
        <taxon>Spermatophyta</taxon>
        <taxon>Magnoliopsida</taxon>
        <taxon>eudicotyledons</taxon>
        <taxon>Gunneridae</taxon>
        <taxon>Pentapetalae</taxon>
        <taxon>asterids</taxon>
        <taxon>lamiids</taxon>
        <taxon>Lamiales</taxon>
        <taxon>Pedaliaceae</taxon>
        <taxon>Sesamum</taxon>
    </lineage>
</organism>
<gene>
    <name evidence="2" type="ORF">Salat_1549100</name>
</gene>
<dbReference type="EMBL" id="JACGWO010000005">
    <property type="protein sequence ID" value="KAK4427801.1"/>
    <property type="molecule type" value="Genomic_DNA"/>
</dbReference>
<evidence type="ECO:0000256" key="1">
    <source>
        <dbReference type="SAM" id="MobiDB-lite"/>
    </source>
</evidence>
<accession>A0AAE1YDG3</accession>
<dbReference type="AlphaFoldDB" id="A0AAE1YDG3"/>
<comment type="caution">
    <text evidence="2">The sequence shown here is derived from an EMBL/GenBank/DDBJ whole genome shotgun (WGS) entry which is preliminary data.</text>
</comment>
<keyword evidence="3" id="KW-1185">Reference proteome</keyword>
<reference evidence="2" key="2">
    <citation type="journal article" date="2024" name="Plant">
        <title>Genomic evolution and insights into agronomic trait innovations of Sesamum species.</title>
        <authorList>
            <person name="Miao H."/>
            <person name="Wang L."/>
            <person name="Qu L."/>
            <person name="Liu H."/>
            <person name="Sun Y."/>
            <person name="Le M."/>
            <person name="Wang Q."/>
            <person name="Wei S."/>
            <person name="Zheng Y."/>
            <person name="Lin W."/>
            <person name="Duan Y."/>
            <person name="Cao H."/>
            <person name="Xiong S."/>
            <person name="Wang X."/>
            <person name="Wei L."/>
            <person name="Li C."/>
            <person name="Ma Q."/>
            <person name="Ju M."/>
            <person name="Zhao R."/>
            <person name="Li G."/>
            <person name="Mu C."/>
            <person name="Tian Q."/>
            <person name="Mei H."/>
            <person name="Zhang T."/>
            <person name="Gao T."/>
            <person name="Zhang H."/>
        </authorList>
    </citation>
    <scope>NUCLEOTIDE SEQUENCE</scope>
    <source>
        <strain evidence="2">3651</strain>
    </source>
</reference>
<evidence type="ECO:0000313" key="2">
    <source>
        <dbReference type="EMBL" id="KAK4427801.1"/>
    </source>
</evidence>
<protein>
    <submittedName>
        <fullName evidence="2">Uncharacterized protein</fullName>
    </submittedName>
</protein>
<evidence type="ECO:0000313" key="3">
    <source>
        <dbReference type="Proteomes" id="UP001293254"/>
    </source>
</evidence>
<proteinExistence type="predicted"/>
<sequence>MAVISGTSCLMKPLGRLWPRSLFPEGYEWVPLFPLIHPKVSDCVHNPTPLRPKVPTSFFVRADHEFKAKAIMEEELLIVASLHPALDPYEGPLDRFTRLPMSSSSGTRLAPSTLLDLPSSITPGSITPPPPSLTQRPVYRELP</sequence>
<feature type="region of interest" description="Disordered" evidence="1">
    <location>
        <begin position="119"/>
        <end position="143"/>
    </location>
</feature>
<name>A0AAE1YDG3_9LAMI</name>